<reference evidence="1 2" key="1">
    <citation type="journal article" date="2015" name="Sci. Rep.">
        <title>Chromosome-level genome map provides insights into diverse defense mechanisms in the medicinal fungus Ganoderma sinense.</title>
        <authorList>
            <person name="Zhu Y."/>
            <person name="Xu J."/>
            <person name="Sun C."/>
            <person name="Zhou S."/>
            <person name="Xu H."/>
            <person name="Nelson D.R."/>
            <person name="Qian J."/>
            <person name="Song J."/>
            <person name="Luo H."/>
            <person name="Xiang L."/>
            <person name="Li Y."/>
            <person name="Xu Z."/>
            <person name="Ji A."/>
            <person name="Wang L."/>
            <person name="Lu S."/>
            <person name="Hayward A."/>
            <person name="Sun W."/>
            <person name="Li X."/>
            <person name="Schwartz D.C."/>
            <person name="Wang Y."/>
            <person name="Chen S."/>
        </authorList>
    </citation>
    <scope>NUCLEOTIDE SEQUENCE [LARGE SCALE GENOMIC DNA]</scope>
    <source>
        <strain evidence="1 2">ZZ0214-1</strain>
    </source>
</reference>
<name>A0A2G8SQQ6_9APHY</name>
<sequence>MSLTSHGKLGSIEPKMNIAETRSVGALILRFGLNLGAWLHDLRMLLSGGAATCTLVHPVHLQILRWKSLVA</sequence>
<gene>
    <name evidence="1" type="ORF">GSI_01759</name>
</gene>
<keyword evidence="2" id="KW-1185">Reference proteome</keyword>
<accession>A0A2G8SQQ6</accession>
<proteinExistence type="predicted"/>
<comment type="caution">
    <text evidence="1">The sequence shown here is derived from an EMBL/GenBank/DDBJ whole genome shotgun (WGS) entry which is preliminary data.</text>
</comment>
<protein>
    <submittedName>
        <fullName evidence="1">Uncharacterized protein</fullName>
    </submittedName>
</protein>
<dbReference type="EMBL" id="AYKW01000002">
    <property type="protein sequence ID" value="PIL36099.1"/>
    <property type="molecule type" value="Genomic_DNA"/>
</dbReference>
<organism evidence="1 2">
    <name type="scientific">Ganoderma sinense ZZ0214-1</name>
    <dbReference type="NCBI Taxonomy" id="1077348"/>
    <lineage>
        <taxon>Eukaryota</taxon>
        <taxon>Fungi</taxon>
        <taxon>Dikarya</taxon>
        <taxon>Basidiomycota</taxon>
        <taxon>Agaricomycotina</taxon>
        <taxon>Agaricomycetes</taxon>
        <taxon>Polyporales</taxon>
        <taxon>Polyporaceae</taxon>
        <taxon>Ganoderma</taxon>
    </lineage>
</organism>
<evidence type="ECO:0000313" key="2">
    <source>
        <dbReference type="Proteomes" id="UP000230002"/>
    </source>
</evidence>
<dbReference type="Proteomes" id="UP000230002">
    <property type="component" value="Unassembled WGS sequence"/>
</dbReference>
<dbReference type="AlphaFoldDB" id="A0A2G8SQQ6"/>
<evidence type="ECO:0000313" key="1">
    <source>
        <dbReference type="EMBL" id="PIL36099.1"/>
    </source>
</evidence>